<dbReference type="InterPro" id="IPR000914">
    <property type="entry name" value="SBP_5_dom"/>
</dbReference>
<dbReference type="Gene3D" id="3.10.105.10">
    <property type="entry name" value="Dipeptide-binding Protein, Domain 3"/>
    <property type="match status" value="1"/>
</dbReference>
<dbReference type="GO" id="GO:0043190">
    <property type="term" value="C:ATP-binding cassette (ABC) transporter complex"/>
    <property type="evidence" value="ECO:0007669"/>
    <property type="project" value="InterPro"/>
</dbReference>
<evidence type="ECO:0000313" key="3">
    <source>
        <dbReference type="Proteomes" id="UP000286050"/>
    </source>
</evidence>
<dbReference type="SUPFAM" id="SSF53850">
    <property type="entry name" value="Periplasmic binding protein-like II"/>
    <property type="match status" value="1"/>
</dbReference>
<evidence type="ECO:0000313" key="2">
    <source>
        <dbReference type="EMBL" id="RHD54596.1"/>
    </source>
</evidence>
<dbReference type="Proteomes" id="UP000286050">
    <property type="component" value="Unassembled WGS sequence"/>
</dbReference>
<dbReference type="CDD" id="cd00995">
    <property type="entry name" value="PBP2_NikA_DppA_OppA_like"/>
    <property type="match status" value="1"/>
</dbReference>
<dbReference type="Gene3D" id="3.90.76.10">
    <property type="entry name" value="Dipeptide-binding Protein, Domain 1"/>
    <property type="match status" value="1"/>
</dbReference>
<dbReference type="GO" id="GO:0042597">
    <property type="term" value="C:periplasmic space"/>
    <property type="evidence" value="ECO:0007669"/>
    <property type="project" value="UniProtKB-ARBA"/>
</dbReference>
<dbReference type="PIRSF" id="PIRSF002741">
    <property type="entry name" value="MppA"/>
    <property type="match status" value="1"/>
</dbReference>
<comment type="caution">
    <text evidence="2">The sequence shown here is derived from an EMBL/GenBank/DDBJ whole genome shotgun (WGS) entry which is preliminary data.</text>
</comment>
<protein>
    <submittedName>
        <fullName evidence="2">ABC transporter substrate-binding protein</fullName>
    </submittedName>
</protein>
<accession>A0A414FUK0</accession>
<feature type="domain" description="Solute-binding protein family 5" evidence="1">
    <location>
        <begin position="95"/>
        <end position="487"/>
    </location>
</feature>
<dbReference type="InterPro" id="IPR039424">
    <property type="entry name" value="SBP_5"/>
</dbReference>
<reference evidence="2 3" key="1">
    <citation type="submission" date="2018-08" db="EMBL/GenBank/DDBJ databases">
        <title>A genome reference for cultivated species of the human gut microbiota.</title>
        <authorList>
            <person name="Zou Y."/>
            <person name="Xue W."/>
            <person name="Luo G."/>
        </authorList>
    </citation>
    <scope>NUCLEOTIDE SEQUENCE [LARGE SCALE GENOMIC DNA]</scope>
    <source>
        <strain evidence="2 3">AM30-5LB</strain>
    </source>
</reference>
<dbReference type="GO" id="GO:1904680">
    <property type="term" value="F:peptide transmembrane transporter activity"/>
    <property type="evidence" value="ECO:0007669"/>
    <property type="project" value="TreeGrafter"/>
</dbReference>
<dbReference type="Gene3D" id="3.40.190.10">
    <property type="entry name" value="Periplasmic binding protein-like II"/>
    <property type="match status" value="1"/>
</dbReference>
<evidence type="ECO:0000259" key="1">
    <source>
        <dbReference type="Pfam" id="PF00496"/>
    </source>
</evidence>
<dbReference type="EMBL" id="QSJI01000008">
    <property type="protein sequence ID" value="RHD54596.1"/>
    <property type="molecule type" value="Genomic_DNA"/>
</dbReference>
<proteinExistence type="predicted"/>
<organism evidence="2 3">
    <name type="scientific">Collinsella intestinalis</name>
    <dbReference type="NCBI Taxonomy" id="147207"/>
    <lineage>
        <taxon>Bacteria</taxon>
        <taxon>Bacillati</taxon>
        <taxon>Actinomycetota</taxon>
        <taxon>Coriobacteriia</taxon>
        <taxon>Coriobacteriales</taxon>
        <taxon>Coriobacteriaceae</taxon>
        <taxon>Collinsella</taxon>
    </lineage>
</organism>
<gene>
    <name evidence="2" type="ORF">DW787_07485</name>
</gene>
<dbReference type="AlphaFoldDB" id="A0A414FUK0"/>
<dbReference type="GO" id="GO:0015833">
    <property type="term" value="P:peptide transport"/>
    <property type="evidence" value="ECO:0007669"/>
    <property type="project" value="TreeGrafter"/>
</dbReference>
<name>A0A414FUK0_9ACTN</name>
<dbReference type="PANTHER" id="PTHR30290:SF83">
    <property type="entry name" value="ABC TRANSPORTER SUBSTRATE-BINDING PROTEIN"/>
    <property type="match status" value="1"/>
</dbReference>
<sequence>MRYATARKPGGLLMIDRRTLCGAAMGIAAMSALSACGGQEGGSQGGAKTVPASWLKCRVGKLSEIDPLLVEDRAGLQVLSAVFLPLMRFDANGGLVPGAALSCAVSDDACTFTFQLPEHAVFHNGERVTASSFKIAWERLVRAISSDEDTSDAEPEFGRWGSLLRLVDGYEALRAGRASEMVGLRCPDDATFVVTLTQPCPYFDHVTAHPALGPVPAAALADPEAFALKPVGNGPFALKYPWERGRGVMLASFADCAIGAPLAAGVLLDPMADTVAAYKQFRAGNIDITDVPVDQLSDVEDIASPAPDGRSMTVDARLAHGVEGGLLYLSLNCVSGAFSRPEMRRAACLSIDREALCRKVLKFSGEPALGPISPRVAEIQPWDACTYDPEGSLQLLEAAKLAALQNDPVEGEGSAGEGAETDASLPDPLDLDIDLIYRKGGTGARVVAHIVRDLEAAGFSVKTEALDTDDFVKRYRAAEFDCALRALEPPVPALEAIVDELLAYDRSSAGISVYRDEQLDHVLAEARRATDVATRRALIQDALSMAGESLPLIPLAHPAYTKIASDRVAASAVDASGKIDLFASELV</sequence>
<dbReference type="Pfam" id="PF00496">
    <property type="entry name" value="SBP_bac_5"/>
    <property type="match status" value="1"/>
</dbReference>
<dbReference type="InterPro" id="IPR030678">
    <property type="entry name" value="Peptide/Ni-bd"/>
</dbReference>
<dbReference type="PANTHER" id="PTHR30290">
    <property type="entry name" value="PERIPLASMIC BINDING COMPONENT OF ABC TRANSPORTER"/>
    <property type="match status" value="1"/>
</dbReference>